<evidence type="ECO:0008006" key="4">
    <source>
        <dbReference type="Google" id="ProtNLM"/>
    </source>
</evidence>
<feature type="compositionally biased region" description="Low complexity" evidence="1">
    <location>
        <begin position="81"/>
        <end position="93"/>
    </location>
</feature>
<evidence type="ECO:0000313" key="3">
    <source>
        <dbReference type="Proteomes" id="UP001431784"/>
    </source>
</evidence>
<dbReference type="RefSeq" id="WP_274351857.1">
    <property type="nucleotide sequence ID" value="NZ_JAQZSM010000006.1"/>
</dbReference>
<proteinExistence type="predicted"/>
<evidence type="ECO:0000256" key="1">
    <source>
        <dbReference type="SAM" id="MobiDB-lite"/>
    </source>
</evidence>
<sequence>MTEAMSRREIEDVLSSIRRLVAQDPTRQGQSAPEQPAEAAPGKLILTSALRVPDDAPAADAETPAPPVTQDDTGDDALATDQAAPDAKGADQAAEPKQEVPTEAPTAIHMLRAMNRRDAEDRAAAAPLADIADANPDTPAGAEPDLALEATLARLERALSQQDAGFSRSEPVPLRAVQGTKDGQPANDTAAVSDEAVIDEAMLYQIVADIVRQELQGELGERITRNIRKLVRAEVARELQLRKP</sequence>
<organism evidence="2 3">
    <name type="scientific">Roseinatronobacter alkalisoli</name>
    <dbReference type="NCBI Taxonomy" id="3028235"/>
    <lineage>
        <taxon>Bacteria</taxon>
        <taxon>Pseudomonadati</taxon>
        <taxon>Pseudomonadota</taxon>
        <taxon>Alphaproteobacteria</taxon>
        <taxon>Rhodobacterales</taxon>
        <taxon>Paracoccaceae</taxon>
        <taxon>Roseinatronobacter</taxon>
    </lineage>
</organism>
<reference evidence="2" key="1">
    <citation type="submission" date="2023-02" db="EMBL/GenBank/DDBJ databases">
        <title>Description of Roseinatronobacter alkalisoli sp. nov., an alkaliphilic bacerium isolated from soda soil.</title>
        <authorList>
            <person name="Wei W."/>
        </authorList>
    </citation>
    <scope>NUCLEOTIDE SEQUENCE</scope>
    <source>
        <strain evidence="2">HJB301</strain>
    </source>
</reference>
<gene>
    <name evidence="2" type="ORF">PUT78_08655</name>
</gene>
<comment type="caution">
    <text evidence="2">The sequence shown here is derived from an EMBL/GenBank/DDBJ whole genome shotgun (WGS) entry which is preliminary data.</text>
</comment>
<evidence type="ECO:0000313" key="2">
    <source>
        <dbReference type="EMBL" id="MDD7971170.1"/>
    </source>
</evidence>
<name>A0ABT5T7R7_9RHOB</name>
<dbReference type="Proteomes" id="UP001431784">
    <property type="component" value="Unassembled WGS sequence"/>
</dbReference>
<keyword evidence="3" id="KW-1185">Reference proteome</keyword>
<dbReference type="EMBL" id="JAQZSM010000006">
    <property type="protein sequence ID" value="MDD7971170.1"/>
    <property type="molecule type" value="Genomic_DNA"/>
</dbReference>
<feature type="region of interest" description="Disordered" evidence="1">
    <location>
        <begin position="20"/>
        <end position="106"/>
    </location>
</feature>
<protein>
    <recommendedName>
        <fullName evidence="4">DUF2497 domain-containing protein</fullName>
    </recommendedName>
</protein>
<accession>A0ABT5T7R7</accession>
<feature type="compositionally biased region" description="Low complexity" evidence="1">
    <location>
        <begin position="28"/>
        <end position="42"/>
    </location>
</feature>